<sequence length="363" mass="39820">MLKHGTHALLGGLIIVGAGLSLYLADAFGDTLLQLTASQLLEQEMAYLQTQPTSDILMPSRHYFRLREGQLPPSAEALQHDQAVFVVQETGEPRYAVAFTPPTRAFAQSATAKPALWLELDLAAALPLADFMLLFRGLTAGLLLLFAGTGLWLLYRLSRARRRLQAALQREQDFVNDISHELRTPLTLIQNALTLAGKTPLAGEQLNLVKDASAALSQQLSVLLALARKQQTPAEQLPLLPQLEQSMFTLYQTEPEFVSQISLDLPEQLSVTGNPQLIQLLLLNIIGNACYHGGGAALHIDCRGRTLQFSNQIARLPNGTTTANSRYQGFGHGNSLIRRIAAELGWPITVRSDQQQYQVSLTL</sequence>
<comment type="catalytic activity">
    <reaction evidence="1">
        <text>ATP + protein L-histidine = ADP + protein N-phospho-L-histidine.</text>
        <dbReference type="EC" id="2.7.13.3"/>
    </reaction>
</comment>
<evidence type="ECO:0000313" key="9">
    <source>
        <dbReference type="Proteomes" id="UP000663281"/>
    </source>
</evidence>
<dbReference type="Proteomes" id="UP000663281">
    <property type="component" value="Chromosome"/>
</dbReference>
<dbReference type="RefSeq" id="WP_207324050.1">
    <property type="nucleotide sequence ID" value="NZ_CP071504.1"/>
</dbReference>
<keyword evidence="9" id="KW-1185">Reference proteome</keyword>
<dbReference type="Gene3D" id="1.10.287.130">
    <property type="match status" value="1"/>
</dbReference>
<proteinExistence type="predicted"/>
<dbReference type="InterPro" id="IPR036890">
    <property type="entry name" value="HATPase_C_sf"/>
</dbReference>
<dbReference type="InterPro" id="IPR050736">
    <property type="entry name" value="Sensor_HK_Regulatory"/>
</dbReference>
<evidence type="ECO:0000256" key="1">
    <source>
        <dbReference type="ARBA" id="ARBA00000085"/>
    </source>
</evidence>
<reference evidence="8 9" key="1">
    <citation type="submission" date="2021-03" db="EMBL/GenBank/DDBJ databases">
        <title>Novel species identification of genus Shewanella.</title>
        <authorList>
            <person name="Liu G."/>
            <person name="Zhang Q."/>
        </authorList>
    </citation>
    <scope>NUCLEOTIDE SEQUENCE [LARGE SCALE GENOMIC DNA]</scope>
    <source>
        <strain evidence="8 9">FJAT-53726</strain>
    </source>
</reference>
<dbReference type="GO" id="GO:0000155">
    <property type="term" value="F:phosphorelay sensor kinase activity"/>
    <property type="evidence" value="ECO:0007669"/>
    <property type="project" value="InterPro"/>
</dbReference>
<dbReference type="SUPFAM" id="SSF47384">
    <property type="entry name" value="Homodimeric domain of signal transducing histidine kinase"/>
    <property type="match status" value="1"/>
</dbReference>
<feature type="domain" description="Histidine kinase" evidence="7">
    <location>
        <begin position="177"/>
        <end position="363"/>
    </location>
</feature>
<dbReference type="KEGG" id="scyp:JYB88_10240"/>
<dbReference type="PANTHER" id="PTHR43711">
    <property type="entry name" value="TWO-COMPONENT HISTIDINE KINASE"/>
    <property type="match status" value="1"/>
</dbReference>
<dbReference type="EC" id="2.7.13.3" evidence="2"/>
<dbReference type="PROSITE" id="PS50109">
    <property type="entry name" value="HIS_KIN"/>
    <property type="match status" value="1"/>
</dbReference>
<dbReference type="InterPro" id="IPR005467">
    <property type="entry name" value="His_kinase_dom"/>
</dbReference>
<dbReference type="SMART" id="SM00388">
    <property type="entry name" value="HisKA"/>
    <property type="match status" value="1"/>
</dbReference>
<evidence type="ECO:0000256" key="6">
    <source>
        <dbReference type="SAM" id="Phobius"/>
    </source>
</evidence>
<feature type="transmembrane region" description="Helical" evidence="6">
    <location>
        <begin position="7"/>
        <end position="25"/>
    </location>
</feature>
<dbReference type="AlphaFoldDB" id="A0A974XHW2"/>
<evidence type="ECO:0000256" key="2">
    <source>
        <dbReference type="ARBA" id="ARBA00012438"/>
    </source>
</evidence>
<name>A0A974XHW2_9GAMM</name>
<dbReference type="EMBL" id="CP071504">
    <property type="protein sequence ID" value="QSX28669.1"/>
    <property type="molecule type" value="Genomic_DNA"/>
</dbReference>
<accession>A0A974XHW2</accession>
<dbReference type="CDD" id="cd00082">
    <property type="entry name" value="HisKA"/>
    <property type="match status" value="1"/>
</dbReference>
<feature type="transmembrane region" description="Helical" evidence="6">
    <location>
        <begin position="133"/>
        <end position="155"/>
    </location>
</feature>
<organism evidence="8 9">
    <name type="scientific">Shewanella cyperi</name>
    <dbReference type="NCBI Taxonomy" id="2814292"/>
    <lineage>
        <taxon>Bacteria</taxon>
        <taxon>Pseudomonadati</taxon>
        <taxon>Pseudomonadota</taxon>
        <taxon>Gammaproteobacteria</taxon>
        <taxon>Alteromonadales</taxon>
        <taxon>Shewanellaceae</taxon>
        <taxon>Shewanella</taxon>
    </lineage>
</organism>
<dbReference type="PANTHER" id="PTHR43711:SF1">
    <property type="entry name" value="HISTIDINE KINASE 1"/>
    <property type="match status" value="1"/>
</dbReference>
<evidence type="ECO:0000256" key="4">
    <source>
        <dbReference type="ARBA" id="ARBA00022777"/>
    </source>
</evidence>
<keyword evidence="6" id="KW-1133">Transmembrane helix</keyword>
<dbReference type="Pfam" id="PF00512">
    <property type="entry name" value="HisKA"/>
    <property type="match status" value="1"/>
</dbReference>
<evidence type="ECO:0000256" key="5">
    <source>
        <dbReference type="ARBA" id="ARBA00023012"/>
    </source>
</evidence>
<gene>
    <name evidence="8" type="ORF">JYB88_10240</name>
</gene>
<dbReference type="SUPFAM" id="SSF55874">
    <property type="entry name" value="ATPase domain of HSP90 chaperone/DNA topoisomerase II/histidine kinase"/>
    <property type="match status" value="1"/>
</dbReference>
<dbReference type="InterPro" id="IPR036097">
    <property type="entry name" value="HisK_dim/P_sf"/>
</dbReference>
<dbReference type="Gene3D" id="3.30.565.10">
    <property type="entry name" value="Histidine kinase-like ATPase, C-terminal domain"/>
    <property type="match status" value="1"/>
</dbReference>
<evidence type="ECO:0000313" key="8">
    <source>
        <dbReference type="EMBL" id="QSX28669.1"/>
    </source>
</evidence>
<keyword evidence="3" id="KW-0808">Transferase</keyword>
<evidence type="ECO:0000256" key="3">
    <source>
        <dbReference type="ARBA" id="ARBA00022679"/>
    </source>
</evidence>
<dbReference type="InterPro" id="IPR003661">
    <property type="entry name" value="HisK_dim/P_dom"/>
</dbReference>
<keyword evidence="4 8" id="KW-0418">Kinase</keyword>
<keyword evidence="5" id="KW-0902">Two-component regulatory system</keyword>
<evidence type="ECO:0000259" key="7">
    <source>
        <dbReference type="PROSITE" id="PS50109"/>
    </source>
</evidence>
<keyword evidence="6" id="KW-0472">Membrane</keyword>
<keyword evidence="6" id="KW-0812">Transmembrane</keyword>
<protein>
    <recommendedName>
        <fullName evidence="2">histidine kinase</fullName>
        <ecNumber evidence="2">2.7.13.3</ecNumber>
    </recommendedName>
</protein>